<feature type="region of interest" description="Disordered" evidence="1">
    <location>
        <begin position="39"/>
        <end position="107"/>
    </location>
</feature>
<dbReference type="PANTHER" id="PTHR37490">
    <property type="entry name" value="EXPRESSED PROTEIN"/>
    <property type="match status" value="1"/>
</dbReference>
<dbReference type="InterPro" id="IPR021838">
    <property type="entry name" value="DUF3431"/>
</dbReference>
<reference evidence="2 3" key="1">
    <citation type="submission" date="2015-05" db="EMBL/GenBank/DDBJ databases">
        <title>Distinctive expansion of gene families associated with plant cell wall degradation and secondary metabolism in the genomes of grapevine trunk pathogens.</title>
        <authorList>
            <person name="Lawrence D.P."/>
            <person name="Travadon R."/>
            <person name="Rolshausen P.E."/>
            <person name="Baumgartner K."/>
        </authorList>
    </citation>
    <scope>NUCLEOTIDE SEQUENCE [LARGE SCALE GENOMIC DNA]</scope>
    <source>
        <strain evidence="2">UCRPC4</strain>
    </source>
</reference>
<feature type="compositionally biased region" description="Polar residues" evidence="1">
    <location>
        <begin position="60"/>
        <end position="71"/>
    </location>
</feature>
<dbReference type="AlphaFoldDB" id="A0A0G2GRN2"/>
<keyword evidence="3" id="KW-1185">Reference proteome</keyword>
<feature type="compositionally biased region" description="Basic and acidic residues" evidence="1">
    <location>
        <begin position="43"/>
        <end position="59"/>
    </location>
</feature>
<sequence>MIAFRRGFAPLVVLAAFTITLVFLRLTTNTESWSQAVGLGDHYGGKQEETPIDSPDKNEQTSAGEDGSASTAEGRPEEQSEEQLVRPSVSLTSPPKPTFTPGQAKPAGHNYTKILVMPRTRQENVDWVQEELPDLETAIYVANDASAPLHPPMNKGHEVMVYLTYVIDNYDSLPDIVMFMHAHRYAWHNNELFNNDAVEMINRLSLERVQREGYFNMRCHWAPGCPSWIHPGTLDRNQEKQEESMIAQSWSEIFPDEPVPLVLSQPCCSQFAVSRERILMTPKVTYEFYRDWIIRTELSDYISGRVWEYLWQVIFTGNGTYCPSQSACYCDGYGLCFGGERQFEDFYEILLKKSNLERQLKDWQSKASKIDRLREQGMLDESSDIEVPPAGQDVQLEYEIVSLERDLDLRIDQALERGKDPKARALEAGRVWKEGDGF</sequence>
<protein>
    <submittedName>
        <fullName evidence="2">Uncharacterized protein</fullName>
    </submittedName>
</protein>
<evidence type="ECO:0000313" key="2">
    <source>
        <dbReference type="EMBL" id="KKY25988.1"/>
    </source>
</evidence>
<reference evidence="2 3" key="2">
    <citation type="submission" date="2015-05" db="EMBL/GenBank/DDBJ databases">
        <authorList>
            <person name="Morales-Cruz A."/>
            <person name="Amrine K.C."/>
            <person name="Cantu D."/>
        </authorList>
    </citation>
    <scope>NUCLEOTIDE SEQUENCE [LARGE SCALE GENOMIC DNA]</scope>
    <source>
        <strain evidence="2">UCRPC4</strain>
    </source>
</reference>
<evidence type="ECO:0000313" key="3">
    <source>
        <dbReference type="Proteomes" id="UP000053317"/>
    </source>
</evidence>
<dbReference type="EMBL" id="LCWF01000037">
    <property type="protein sequence ID" value="KKY25988.1"/>
    <property type="molecule type" value="Genomic_DNA"/>
</dbReference>
<dbReference type="Proteomes" id="UP000053317">
    <property type="component" value="Unassembled WGS sequence"/>
</dbReference>
<name>A0A0G2GRN2_PHACM</name>
<dbReference type="Pfam" id="PF11913">
    <property type="entry name" value="DUF3431"/>
    <property type="match status" value="1"/>
</dbReference>
<comment type="caution">
    <text evidence="2">The sequence shown here is derived from an EMBL/GenBank/DDBJ whole genome shotgun (WGS) entry which is preliminary data.</text>
</comment>
<gene>
    <name evidence="2" type="ORF">UCRPC4_g01570</name>
</gene>
<accession>A0A0G2GRN2</accession>
<proteinExistence type="predicted"/>
<dbReference type="OrthoDB" id="426718at2759"/>
<dbReference type="PANTHER" id="PTHR37490:SF3">
    <property type="entry name" value="DUF3431 DOMAIN CONTAINING PROTEIN"/>
    <property type="match status" value="1"/>
</dbReference>
<evidence type="ECO:0000256" key="1">
    <source>
        <dbReference type="SAM" id="MobiDB-lite"/>
    </source>
</evidence>
<organism evidence="2 3">
    <name type="scientific">Phaeomoniella chlamydospora</name>
    <name type="common">Phaeoacremonium chlamydosporum</name>
    <dbReference type="NCBI Taxonomy" id="158046"/>
    <lineage>
        <taxon>Eukaryota</taxon>
        <taxon>Fungi</taxon>
        <taxon>Dikarya</taxon>
        <taxon>Ascomycota</taxon>
        <taxon>Pezizomycotina</taxon>
        <taxon>Eurotiomycetes</taxon>
        <taxon>Chaetothyriomycetidae</taxon>
        <taxon>Phaeomoniellales</taxon>
        <taxon>Phaeomoniellaceae</taxon>
        <taxon>Phaeomoniella</taxon>
    </lineage>
</organism>